<organism evidence="7 8">
    <name type="scientific">Thermodesulfobium acidiphilum</name>
    <dbReference type="NCBI Taxonomy" id="1794699"/>
    <lineage>
        <taxon>Bacteria</taxon>
        <taxon>Pseudomonadati</taxon>
        <taxon>Thermodesulfobiota</taxon>
        <taxon>Thermodesulfobiia</taxon>
        <taxon>Thermodesulfobiales</taxon>
        <taxon>Thermodesulfobiaceae</taxon>
        <taxon>Thermodesulfobium</taxon>
    </lineage>
</organism>
<evidence type="ECO:0000256" key="4">
    <source>
        <dbReference type="ARBA" id="ARBA00022989"/>
    </source>
</evidence>
<dbReference type="RefSeq" id="WP_108310136.1">
    <property type="nucleotide sequence ID" value="NZ_CP020921.1"/>
</dbReference>
<dbReference type="EMBL" id="CP020921">
    <property type="protein sequence ID" value="AWB11083.1"/>
    <property type="molecule type" value="Genomic_DNA"/>
</dbReference>
<dbReference type="PANTHER" id="PTHR33529">
    <property type="entry name" value="SLR0882 PROTEIN-RELATED"/>
    <property type="match status" value="1"/>
</dbReference>
<feature type="transmembrane region" description="Helical" evidence="6">
    <location>
        <begin position="310"/>
        <end position="330"/>
    </location>
</feature>
<dbReference type="InterPro" id="IPR005495">
    <property type="entry name" value="LptG/LptF_permease"/>
</dbReference>
<evidence type="ECO:0000256" key="5">
    <source>
        <dbReference type="ARBA" id="ARBA00023136"/>
    </source>
</evidence>
<feature type="transmembrane region" description="Helical" evidence="6">
    <location>
        <begin position="284"/>
        <end position="303"/>
    </location>
</feature>
<reference evidence="7 8" key="1">
    <citation type="submission" date="2017-04" db="EMBL/GenBank/DDBJ databases">
        <title>Genomic insights into metabolism of Thermodesulfobium acidiphilum.</title>
        <authorList>
            <person name="Toshchakov S.V."/>
            <person name="Frolov E.N."/>
            <person name="Kublanov I.V."/>
            <person name="Samarov N.I."/>
            <person name="Novikov A."/>
            <person name="Lebedinsky A.V."/>
            <person name="Bonch-Osmolovskaya E.A."/>
            <person name="Chernyh N.A."/>
        </authorList>
    </citation>
    <scope>NUCLEOTIDE SEQUENCE [LARGE SCALE GENOMIC DNA]</scope>
    <source>
        <strain evidence="7 8">3127-1</strain>
    </source>
</reference>
<dbReference type="PANTHER" id="PTHR33529:SF2">
    <property type="entry name" value="LIPOPOLYSACCHARIDE EXPORT SYSTEM PERMEASE PROTEIN LPTG"/>
    <property type="match status" value="1"/>
</dbReference>
<name>A0A2R4W2T0_THEAF</name>
<feature type="transmembrane region" description="Helical" evidence="6">
    <location>
        <begin position="104"/>
        <end position="123"/>
    </location>
</feature>
<keyword evidence="4 6" id="KW-1133">Transmembrane helix</keyword>
<feature type="transmembrane region" description="Helical" evidence="6">
    <location>
        <begin position="342"/>
        <end position="361"/>
    </location>
</feature>
<dbReference type="GO" id="GO:0015920">
    <property type="term" value="P:lipopolysaccharide transport"/>
    <property type="evidence" value="ECO:0007669"/>
    <property type="project" value="TreeGrafter"/>
</dbReference>
<keyword evidence="2" id="KW-1003">Cell membrane</keyword>
<dbReference type="OrthoDB" id="9780716at2"/>
<accession>A0A2R4W2T0</accession>
<keyword evidence="5 6" id="KW-0472">Membrane</keyword>
<evidence type="ECO:0000256" key="6">
    <source>
        <dbReference type="SAM" id="Phobius"/>
    </source>
</evidence>
<protein>
    <submittedName>
        <fullName evidence="7">Lipopolysaccharide export system permease protein</fullName>
    </submittedName>
</protein>
<dbReference type="GO" id="GO:0043190">
    <property type="term" value="C:ATP-binding cassette (ABC) transporter complex"/>
    <property type="evidence" value="ECO:0007669"/>
    <property type="project" value="TreeGrafter"/>
</dbReference>
<feature type="transmembrane region" description="Helical" evidence="6">
    <location>
        <begin position="62"/>
        <end position="83"/>
    </location>
</feature>
<proteinExistence type="predicted"/>
<dbReference type="AlphaFoldDB" id="A0A2R4W2T0"/>
<sequence length="365" mass="41236">MKLLLNKLFWSYILKDFLPFFFFGLLAFSGLMLAGESMRTIKLVADNQGSFLTGVKLAACGLPYSIAFAFPMATLLGVLMAVSRISSNWELVALRSAGLSVLKFSFPFIIIGIFFSIVSFFTFEKLAYPLLDKSRYIIAKDLKKELNTERQNVLFKLPPDSPQPKFIIFAKEYKPATMSLQDVYIQEFDNEFLKRTIYSSKLSFTGNRWVASKGLSYEFSKDGIIMGRLDFEKLIVPLGVLPQTVKALPTKKPRDMSFFELLSYLSNSRDIVDKSLYVDLYNKLSLPFACFAFACIGVAFGIASERKSSVIGFGIAITTVLFYYLIFSLFTTLGYMNYLPPFIASFGADILITIFGIFMVVKWDT</sequence>
<evidence type="ECO:0000256" key="1">
    <source>
        <dbReference type="ARBA" id="ARBA00004651"/>
    </source>
</evidence>
<evidence type="ECO:0000256" key="2">
    <source>
        <dbReference type="ARBA" id="ARBA00022475"/>
    </source>
</evidence>
<dbReference type="KEGG" id="taci:TDSAC_1747"/>
<keyword evidence="3 6" id="KW-0812">Transmembrane</keyword>
<dbReference type="Pfam" id="PF03739">
    <property type="entry name" value="LptF_LptG"/>
    <property type="match status" value="1"/>
</dbReference>
<gene>
    <name evidence="7" type="ORF">TDSAC_1747</name>
</gene>
<evidence type="ECO:0000256" key="3">
    <source>
        <dbReference type="ARBA" id="ARBA00022692"/>
    </source>
</evidence>
<feature type="transmembrane region" description="Helical" evidence="6">
    <location>
        <begin position="12"/>
        <end position="34"/>
    </location>
</feature>
<keyword evidence="8" id="KW-1185">Reference proteome</keyword>
<evidence type="ECO:0000313" key="8">
    <source>
        <dbReference type="Proteomes" id="UP000244792"/>
    </source>
</evidence>
<comment type="subcellular location">
    <subcellularLocation>
        <location evidence="1">Cell membrane</location>
        <topology evidence="1">Multi-pass membrane protein</topology>
    </subcellularLocation>
</comment>
<evidence type="ECO:0000313" key="7">
    <source>
        <dbReference type="EMBL" id="AWB11083.1"/>
    </source>
</evidence>
<dbReference type="Proteomes" id="UP000244792">
    <property type="component" value="Chromosome"/>
</dbReference>